<dbReference type="InterPro" id="IPR036908">
    <property type="entry name" value="RlpA-like_sf"/>
</dbReference>
<dbReference type="GO" id="GO:0009253">
    <property type="term" value="P:peptidoglycan catabolic process"/>
    <property type="evidence" value="ECO:0007669"/>
    <property type="project" value="TreeGrafter"/>
</dbReference>
<dbReference type="InterPro" id="IPR026044">
    <property type="entry name" value="MltA"/>
</dbReference>
<dbReference type="SMART" id="SM00925">
    <property type="entry name" value="MltA"/>
    <property type="match status" value="1"/>
</dbReference>
<reference evidence="7 8" key="1">
    <citation type="submission" date="2020-08" db="EMBL/GenBank/DDBJ databases">
        <title>Genomic Encyclopedia of Type Strains, Phase IV (KMG-IV): sequencing the most valuable type-strain genomes for metagenomic binning, comparative biology and taxonomic classification.</title>
        <authorList>
            <person name="Goeker M."/>
        </authorList>
    </citation>
    <scope>NUCLEOTIDE SEQUENCE [LARGE SCALE GENOMIC DNA]</scope>
    <source>
        <strain evidence="7 8">DSM 26575</strain>
    </source>
</reference>
<dbReference type="Gene3D" id="2.40.240.50">
    <property type="entry name" value="Barwin-like endoglucanases"/>
    <property type="match status" value="1"/>
</dbReference>
<dbReference type="Proteomes" id="UP000582090">
    <property type="component" value="Unassembled WGS sequence"/>
</dbReference>
<evidence type="ECO:0000256" key="5">
    <source>
        <dbReference type="ARBA" id="ARBA00030918"/>
    </source>
</evidence>
<accession>A0A7W6CVI0</accession>
<gene>
    <name evidence="7" type="ORF">GGQ67_002102</name>
</gene>
<dbReference type="GO" id="GO:0008933">
    <property type="term" value="F:peptidoglycan lytic transglycosylase activity"/>
    <property type="evidence" value="ECO:0007669"/>
    <property type="project" value="TreeGrafter"/>
</dbReference>
<dbReference type="CDD" id="cd14485">
    <property type="entry name" value="mltA_like_LT_A"/>
    <property type="match status" value="1"/>
</dbReference>
<comment type="catalytic activity">
    <reaction evidence="1">
        <text>Exolytic cleavage of the (1-&gt;4)-beta-glycosidic linkage between N-acetylmuramic acid (MurNAc) and N-acetylglucosamine (GlcNAc) residues in peptidoglycan, from either the reducing or the non-reducing ends of the peptidoglycan chains, with concomitant formation of a 1,6-anhydrobond in the MurNAc residue.</text>
        <dbReference type="EC" id="4.2.2.n1"/>
    </reaction>
</comment>
<dbReference type="EMBL" id="JACIDW010000004">
    <property type="protein sequence ID" value="MBB3964445.1"/>
    <property type="molecule type" value="Genomic_DNA"/>
</dbReference>
<dbReference type="PANTHER" id="PTHR30124">
    <property type="entry name" value="MEMBRANE-BOUND LYTIC MUREIN TRANSGLYCOSYLASE A"/>
    <property type="match status" value="1"/>
</dbReference>
<dbReference type="PIRSF" id="PIRSF019422">
    <property type="entry name" value="MltA"/>
    <property type="match status" value="1"/>
</dbReference>
<comment type="caution">
    <text evidence="7">The sequence shown here is derived from an EMBL/GenBank/DDBJ whole genome shotgun (WGS) entry which is preliminary data.</text>
</comment>
<dbReference type="InterPro" id="IPR005300">
    <property type="entry name" value="MltA_B"/>
</dbReference>
<proteinExistence type="predicted"/>
<keyword evidence="3" id="KW-0456">Lyase</keyword>
<dbReference type="Pfam" id="PF06725">
    <property type="entry name" value="3D"/>
    <property type="match status" value="1"/>
</dbReference>
<dbReference type="GO" id="GO:0071555">
    <property type="term" value="P:cell wall organization"/>
    <property type="evidence" value="ECO:0007669"/>
    <property type="project" value="UniProtKB-KW"/>
</dbReference>
<dbReference type="CDD" id="cd14668">
    <property type="entry name" value="mlta_B"/>
    <property type="match status" value="1"/>
</dbReference>
<name>A0A7W6CVI0_9HYPH</name>
<evidence type="ECO:0000259" key="6">
    <source>
        <dbReference type="SMART" id="SM00925"/>
    </source>
</evidence>
<evidence type="ECO:0000256" key="3">
    <source>
        <dbReference type="ARBA" id="ARBA00023239"/>
    </source>
</evidence>
<dbReference type="AlphaFoldDB" id="A0A7W6CVI0"/>
<keyword evidence="4" id="KW-0961">Cell wall biogenesis/degradation</keyword>
<keyword evidence="8" id="KW-1185">Reference proteome</keyword>
<evidence type="ECO:0000256" key="2">
    <source>
        <dbReference type="ARBA" id="ARBA00012587"/>
    </source>
</evidence>
<protein>
    <recommendedName>
        <fullName evidence="2">peptidoglycan lytic exotransglycosylase</fullName>
        <ecNumber evidence="2">4.2.2.n1</ecNumber>
    </recommendedName>
    <alternativeName>
        <fullName evidence="5">Murein hydrolase A</fullName>
    </alternativeName>
</protein>
<organism evidence="7 8">
    <name type="scientific">Rhizobium metallidurans</name>
    <dbReference type="NCBI Taxonomy" id="1265931"/>
    <lineage>
        <taxon>Bacteria</taxon>
        <taxon>Pseudomonadati</taxon>
        <taxon>Pseudomonadota</taxon>
        <taxon>Alphaproteobacteria</taxon>
        <taxon>Hyphomicrobiales</taxon>
        <taxon>Rhizobiaceae</taxon>
        <taxon>Rhizobium/Agrobacterium group</taxon>
        <taxon>Rhizobium</taxon>
    </lineage>
</organism>
<dbReference type="EC" id="4.2.2.n1" evidence="2"/>
<dbReference type="Gene3D" id="2.40.40.10">
    <property type="entry name" value="RlpA-like domain"/>
    <property type="match status" value="1"/>
</dbReference>
<evidence type="ECO:0000313" key="7">
    <source>
        <dbReference type="EMBL" id="MBB3964445.1"/>
    </source>
</evidence>
<dbReference type="Pfam" id="PF03562">
    <property type="entry name" value="MltA"/>
    <property type="match status" value="1"/>
</dbReference>
<dbReference type="GO" id="GO:0004553">
    <property type="term" value="F:hydrolase activity, hydrolyzing O-glycosyl compounds"/>
    <property type="evidence" value="ECO:0007669"/>
    <property type="project" value="InterPro"/>
</dbReference>
<dbReference type="SUPFAM" id="SSF50685">
    <property type="entry name" value="Barwin-like endoglucanases"/>
    <property type="match status" value="1"/>
</dbReference>
<dbReference type="GO" id="GO:0019867">
    <property type="term" value="C:outer membrane"/>
    <property type="evidence" value="ECO:0007669"/>
    <property type="project" value="InterPro"/>
</dbReference>
<feature type="domain" description="Lytic transglycosylase MltA" evidence="6">
    <location>
        <begin position="106"/>
        <end position="263"/>
    </location>
</feature>
<dbReference type="PANTHER" id="PTHR30124:SF0">
    <property type="entry name" value="MEMBRANE-BOUND LYTIC MUREIN TRANSGLYCOSYLASE A"/>
    <property type="match status" value="1"/>
</dbReference>
<dbReference type="GO" id="GO:0009254">
    <property type="term" value="P:peptidoglycan turnover"/>
    <property type="evidence" value="ECO:0007669"/>
    <property type="project" value="InterPro"/>
</dbReference>
<dbReference type="RefSeq" id="WP_183900080.1">
    <property type="nucleotide sequence ID" value="NZ_JACIDW010000004.1"/>
</dbReference>
<dbReference type="InterPro" id="IPR010611">
    <property type="entry name" value="3D_dom"/>
</dbReference>
<evidence type="ECO:0000256" key="1">
    <source>
        <dbReference type="ARBA" id="ARBA00001420"/>
    </source>
</evidence>
<sequence length="372" mass="41277">MSDDERGFALEAIGFDDLEGWRDDDPSSLFEAMETCRHHIEETKPYRTGSLGLTSADLLDLLQAARDTRPMSASEARSFFETHCRPFAIRRTDGEPGFVTAFYEPEIAVSARPDDEYRFPFYRRPDDLIDLDDQNRPATMDTSYMFGRLREGTIGPYLDRAAIDKGALEGQGLEIAWAKSKVDVFFVHVQGAARLRYPDGRTGRITYAAKAGHPFSAIGKLLIDLGEIDRVNISMQSIRHWLAINPDRVDDILAHNRSYIFFREVEVDNEAAGPVAAAKVPLIAGRSLAVDRMIHTFGFPFYIQSQSLLHLQGGKPFQRLMLALDTGSAIIGPARGDIFTGSGDAAGELAGTVRHYADFAILIPNKAAVRFA</sequence>
<evidence type="ECO:0000256" key="4">
    <source>
        <dbReference type="ARBA" id="ARBA00023316"/>
    </source>
</evidence>
<evidence type="ECO:0000313" key="8">
    <source>
        <dbReference type="Proteomes" id="UP000582090"/>
    </source>
</evidence>